<reference evidence="2" key="1">
    <citation type="submission" date="2023-07" db="EMBL/GenBank/DDBJ databases">
        <title>draft genome sequence of fig (Ficus carica).</title>
        <authorList>
            <person name="Takahashi T."/>
            <person name="Nishimura K."/>
        </authorList>
    </citation>
    <scope>NUCLEOTIDE SEQUENCE</scope>
</reference>
<dbReference type="Proteomes" id="UP001187192">
    <property type="component" value="Unassembled WGS sequence"/>
</dbReference>
<comment type="caution">
    <text evidence="2">The sequence shown here is derived from an EMBL/GenBank/DDBJ whole genome shotgun (WGS) entry which is preliminary data.</text>
</comment>
<feature type="compositionally biased region" description="Basic and acidic residues" evidence="1">
    <location>
        <begin position="34"/>
        <end position="44"/>
    </location>
</feature>
<name>A0AA88DTH6_FICCA</name>
<evidence type="ECO:0000313" key="2">
    <source>
        <dbReference type="EMBL" id="GMN60961.1"/>
    </source>
</evidence>
<feature type="region of interest" description="Disordered" evidence="1">
    <location>
        <begin position="15"/>
        <end position="59"/>
    </location>
</feature>
<gene>
    <name evidence="2" type="ORF">TIFTF001_030057</name>
</gene>
<sequence length="59" mass="6641">MTTGNLTMMVVNVAGENPYHRKSRAQPSMRNRHHPTEIVAREKGPMPSRMGQAREIPGK</sequence>
<proteinExistence type="predicted"/>
<dbReference type="EMBL" id="BTGU01000104">
    <property type="protein sequence ID" value="GMN60961.1"/>
    <property type="molecule type" value="Genomic_DNA"/>
</dbReference>
<dbReference type="AlphaFoldDB" id="A0AA88DTH6"/>
<accession>A0AA88DTH6</accession>
<organism evidence="2 3">
    <name type="scientific">Ficus carica</name>
    <name type="common">Common fig</name>
    <dbReference type="NCBI Taxonomy" id="3494"/>
    <lineage>
        <taxon>Eukaryota</taxon>
        <taxon>Viridiplantae</taxon>
        <taxon>Streptophyta</taxon>
        <taxon>Embryophyta</taxon>
        <taxon>Tracheophyta</taxon>
        <taxon>Spermatophyta</taxon>
        <taxon>Magnoliopsida</taxon>
        <taxon>eudicotyledons</taxon>
        <taxon>Gunneridae</taxon>
        <taxon>Pentapetalae</taxon>
        <taxon>rosids</taxon>
        <taxon>fabids</taxon>
        <taxon>Rosales</taxon>
        <taxon>Moraceae</taxon>
        <taxon>Ficeae</taxon>
        <taxon>Ficus</taxon>
    </lineage>
</organism>
<protein>
    <submittedName>
        <fullName evidence="2">Uncharacterized protein</fullName>
    </submittedName>
</protein>
<evidence type="ECO:0000313" key="3">
    <source>
        <dbReference type="Proteomes" id="UP001187192"/>
    </source>
</evidence>
<keyword evidence="3" id="KW-1185">Reference proteome</keyword>
<evidence type="ECO:0000256" key="1">
    <source>
        <dbReference type="SAM" id="MobiDB-lite"/>
    </source>
</evidence>